<organism evidence="3 4">
    <name type="scientific">Serratia marcescens</name>
    <dbReference type="NCBI Taxonomy" id="615"/>
    <lineage>
        <taxon>Bacteria</taxon>
        <taxon>Pseudomonadati</taxon>
        <taxon>Pseudomonadota</taxon>
        <taxon>Gammaproteobacteria</taxon>
        <taxon>Enterobacterales</taxon>
        <taxon>Yersiniaceae</taxon>
        <taxon>Serratia</taxon>
    </lineage>
</organism>
<evidence type="ECO:0000256" key="2">
    <source>
        <dbReference type="SAM" id="SignalP"/>
    </source>
</evidence>
<evidence type="ECO:0000313" key="4">
    <source>
        <dbReference type="Proteomes" id="UP000254765"/>
    </source>
</evidence>
<evidence type="ECO:0000313" key="3">
    <source>
        <dbReference type="EMBL" id="SUI69020.1"/>
    </source>
</evidence>
<evidence type="ECO:0000256" key="1">
    <source>
        <dbReference type="SAM" id="MobiDB-lite"/>
    </source>
</evidence>
<feature type="chain" id="PRO_5016698986" evidence="2">
    <location>
        <begin position="36"/>
        <end position="62"/>
    </location>
</feature>
<dbReference type="Proteomes" id="UP000254765">
    <property type="component" value="Unassembled WGS sequence"/>
</dbReference>
<dbReference type="EMBL" id="UGYK01000002">
    <property type="protein sequence ID" value="SUI69020.1"/>
    <property type="molecule type" value="Genomic_DNA"/>
</dbReference>
<gene>
    <name evidence="3" type="ORF">NCTC10211_04356</name>
</gene>
<reference evidence="3 4" key="1">
    <citation type="submission" date="2018-06" db="EMBL/GenBank/DDBJ databases">
        <authorList>
            <consortium name="Pathogen Informatics"/>
            <person name="Doyle S."/>
        </authorList>
    </citation>
    <scope>NUCLEOTIDE SEQUENCE [LARGE SCALE GENOMIC DNA]</scope>
    <source>
        <strain evidence="3 4">NCTC10211</strain>
    </source>
</reference>
<dbReference type="AlphaFoldDB" id="A0A379ZV67"/>
<sequence>MFRFSFFSFLLPRRRRVTQLAGAALLFSGVMQAQATQRIEFSPDPPAPTLRASPGMHAPVRS</sequence>
<feature type="region of interest" description="Disordered" evidence="1">
    <location>
        <begin position="39"/>
        <end position="62"/>
    </location>
</feature>
<accession>A0A379ZV67</accession>
<proteinExistence type="predicted"/>
<keyword evidence="2" id="KW-0732">Signal</keyword>
<feature type="signal peptide" evidence="2">
    <location>
        <begin position="1"/>
        <end position="35"/>
    </location>
</feature>
<protein>
    <submittedName>
        <fullName evidence="3">Uncharacterized protein</fullName>
    </submittedName>
</protein>
<name>A0A379ZV67_SERMA</name>